<feature type="region of interest" description="Disordered" evidence="1">
    <location>
        <begin position="76"/>
        <end position="123"/>
    </location>
</feature>
<reference evidence="3 4" key="1">
    <citation type="submission" date="2021-06" db="EMBL/GenBank/DDBJ databases">
        <authorList>
            <person name="Palmer J.M."/>
        </authorList>
    </citation>
    <scope>NUCLEOTIDE SEQUENCE [LARGE SCALE GENOMIC DNA]</scope>
    <source>
        <strain evidence="3 4">CL_MEX2019</strain>
        <tissue evidence="3">Muscle</tissue>
    </source>
</reference>
<dbReference type="Proteomes" id="UP001352852">
    <property type="component" value="Unassembled WGS sequence"/>
</dbReference>
<evidence type="ECO:0000256" key="2">
    <source>
        <dbReference type="SAM" id="SignalP"/>
    </source>
</evidence>
<protein>
    <submittedName>
        <fullName evidence="3">Uncharacterized protein</fullName>
    </submittedName>
</protein>
<feature type="chain" id="PRO_5045765740" evidence="2">
    <location>
        <begin position="20"/>
        <end position="166"/>
    </location>
</feature>
<gene>
    <name evidence="3" type="ORF">CHARACLAT_030959</name>
</gene>
<dbReference type="EMBL" id="JAHUTJ010078592">
    <property type="protein sequence ID" value="MED6295361.1"/>
    <property type="molecule type" value="Genomic_DNA"/>
</dbReference>
<keyword evidence="2" id="KW-0732">Signal</keyword>
<evidence type="ECO:0000256" key="1">
    <source>
        <dbReference type="SAM" id="MobiDB-lite"/>
    </source>
</evidence>
<sequence>MENQVILTMSLVLVLDLDQAPPLLQVQAPVPAPLAVAANQGAVTQEVAQTLAVSQSLTQRNPMRRWNHQIRQTLMEQRSRAAAPPHREKPVEVARASITDASWTPPSGGDPSTSHREEAQGTAQDKLEGLCILAALGTPWAPTGGGVCGEGHLTLIMGQRWFGTSC</sequence>
<organism evidence="3 4">
    <name type="scientific">Characodon lateralis</name>
    <dbReference type="NCBI Taxonomy" id="208331"/>
    <lineage>
        <taxon>Eukaryota</taxon>
        <taxon>Metazoa</taxon>
        <taxon>Chordata</taxon>
        <taxon>Craniata</taxon>
        <taxon>Vertebrata</taxon>
        <taxon>Euteleostomi</taxon>
        <taxon>Actinopterygii</taxon>
        <taxon>Neopterygii</taxon>
        <taxon>Teleostei</taxon>
        <taxon>Neoteleostei</taxon>
        <taxon>Acanthomorphata</taxon>
        <taxon>Ovalentaria</taxon>
        <taxon>Atherinomorphae</taxon>
        <taxon>Cyprinodontiformes</taxon>
        <taxon>Goodeidae</taxon>
        <taxon>Characodon</taxon>
    </lineage>
</organism>
<accession>A0ABU7F7W3</accession>
<proteinExistence type="predicted"/>
<keyword evidence="4" id="KW-1185">Reference proteome</keyword>
<evidence type="ECO:0000313" key="3">
    <source>
        <dbReference type="EMBL" id="MED6295361.1"/>
    </source>
</evidence>
<feature type="signal peptide" evidence="2">
    <location>
        <begin position="1"/>
        <end position="19"/>
    </location>
</feature>
<name>A0ABU7F7W3_9TELE</name>
<evidence type="ECO:0000313" key="4">
    <source>
        <dbReference type="Proteomes" id="UP001352852"/>
    </source>
</evidence>
<comment type="caution">
    <text evidence="3">The sequence shown here is derived from an EMBL/GenBank/DDBJ whole genome shotgun (WGS) entry which is preliminary data.</text>
</comment>